<evidence type="ECO:0000313" key="2">
    <source>
        <dbReference type="EMBL" id="PSB48473.1"/>
    </source>
</evidence>
<dbReference type="AlphaFoldDB" id="A0A2T1FU00"/>
<feature type="region of interest" description="Disordered" evidence="1">
    <location>
        <begin position="117"/>
        <end position="149"/>
    </location>
</feature>
<sequence length="149" mass="16734">NQTSIAHGSVILGGIEGVKTRLSSENIHVRILALKDAINYGDAGLHLVIGYLEDPESQIVDAAYELLKDRSEPFVCDSHSERLRQRIERYLDDRELEIEDMKYSWLESSPEAAIGKQFKTNKASQSIANSNTNSRRVNKTSKKRWSGAS</sequence>
<protein>
    <submittedName>
        <fullName evidence="2">Uncharacterized protein</fullName>
    </submittedName>
</protein>
<evidence type="ECO:0000256" key="1">
    <source>
        <dbReference type="SAM" id="MobiDB-lite"/>
    </source>
</evidence>
<dbReference type="EMBL" id="PVWO01000441">
    <property type="protein sequence ID" value="PSB48473.1"/>
    <property type="molecule type" value="Genomic_DNA"/>
</dbReference>
<evidence type="ECO:0000313" key="3">
    <source>
        <dbReference type="Proteomes" id="UP000238937"/>
    </source>
</evidence>
<keyword evidence="3" id="KW-1185">Reference proteome</keyword>
<comment type="caution">
    <text evidence="2">The sequence shown here is derived from an EMBL/GenBank/DDBJ whole genome shotgun (WGS) entry which is preliminary data.</text>
</comment>
<name>A0A2T1FU00_9CYAN</name>
<reference evidence="2 3" key="1">
    <citation type="submission" date="2018-03" db="EMBL/GenBank/DDBJ databases">
        <title>The ancient ancestry and fast evolution of plastids.</title>
        <authorList>
            <person name="Moore K.R."/>
            <person name="Magnabosco C."/>
            <person name="Momper L."/>
            <person name="Gold D.A."/>
            <person name="Bosak T."/>
            <person name="Fournier G.P."/>
        </authorList>
    </citation>
    <scope>NUCLEOTIDE SEQUENCE [LARGE SCALE GENOMIC DNA]</scope>
    <source>
        <strain evidence="2 3">CCALA 037</strain>
    </source>
</reference>
<accession>A0A2T1FU00</accession>
<feature type="non-terminal residue" evidence="2">
    <location>
        <position position="1"/>
    </location>
</feature>
<gene>
    <name evidence="2" type="ORF">C7B77_23890</name>
</gene>
<organism evidence="2 3">
    <name type="scientific">Chamaesiphon polymorphus CCALA 037</name>
    <dbReference type="NCBI Taxonomy" id="2107692"/>
    <lineage>
        <taxon>Bacteria</taxon>
        <taxon>Bacillati</taxon>
        <taxon>Cyanobacteriota</taxon>
        <taxon>Cyanophyceae</taxon>
        <taxon>Gomontiellales</taxon>
        <taxon>Chamaesiphonaceae</taxon>
        <taxon>Chamaesiphon</taxon>
    </lineage>
</organism>
<feature type="compositionally biased region" description="Polar residues" evidence="1">
    <location>
        <begin position="118"/>
        <end position="135"/>
    </location>
</feature>
<dbReference type="Proteomes" id="UP000238937">
    <property type="component" value="Unassembled WGS sequence"/>
</dbReference>
<feature type="compositionally biased region" description="Basic residues" evidence="1">
    <location>
        <begin position="136"/>
        <end position="149"/>
    </location>
</feature>
<proteinExistence type="predicted"/>